<feature type="region of interest" description="Disordered" evidence="1">
    <location>
        <begin position="1"/>
        <end position="31"/>
    </location>
</feature>
<proteinExistence type="predicted"/>
<feature type="region of interest" description="Disordered" evidence="1">
    <location>
        <begin position="71"/>
        <end position="95"/>
    </location>
</feature>
<keyword evidence="3" id="KW-1185">Reference proteome</keyword>
<organism evidence="2 3">
    <name type="scientific">Pleurodeles waltl</name>
    <name type="common">Iberian ribbed newt</name>
    <dbReference type="NCBI Taxonomy" id="8319"/>
    <lineage>
        <taxon>Eukaryota</taxon>
        <taxon>Metazoa</taxon>
        <taxon>Chordata</taxon>
        <taxon>Craniata</taxon>
        <taxon>Vertebrata</taxon>
        <taxon>Euteleostomi</taxon>
        <taxon>Amphibia</taxon>
        <taxon>Batrachia</taxon>
        <taxon>Caudata</taxon>
        <taxon>Salamandroidea</taxon>
        <taxon>Salamandridae</taxon>
        <taxon>Pleurodelinae</taxon>
        <taxon>Pleurodeles</taxon>
    </lineage>
</organism>
<dbReference type="AlphaFoldDB" id="A0AAV7V2N5"/>
<evidence type="ECO:0000313" key="3">
    <source>
        <dbReference type="Proteomes" id="UP001066276"/>
    </source>
</evidence>
<evidence type="ECO:0000256" key="1">
    <source>
        <dbReference type="SAM" id="MobiDB-lite"/>
    </source>
</evidence>
<gene>
    <name evidence="2" type="ORF">NDU88_003838</name>
</gene>
<accession>A0AAV7V2N5</accession>
<protein>
    <submittedName>
        <fullName evidence="2">Uncharacterized protein</fullName>
    </submittedName>
</protein>
<comment type="caution">
    <text evidence="2">The sequence shown here is derived from an EMBL/GenBank/DDBJ whole genome shotgun (WGS) entry which is preliminary data.</text>
</comment>
<sequence length="125" mass="13576">MDGGSPRQPGRPCPQPETRQEDEMLHGLVGAGDRAGGRHNNCCISKTLSHPPSPPLQVVISLCPSQRSPASACRRSHSVTPRAGPAGHVSDSGFGHRQRTEISDYVYYWASCTRHVQLAEVRFCS</sequence>
<dbReference type="Proteomes" id="UP001066276">
    <property type="component" value="Chromosome 2_2"/>
</dbReference>
<reference evidence="2" key="1">
    <citation type="journal article" date="2022" name="bioRxiv">
        <title>Sequencing and chromosome-scale assembly of the giantPleurodeles waltlgenome.</title>
        <authorList>
            <person name="Brown T."/>
            <person name="Elewa A."/>
            <person name="Iarovenko S."/>
            <person name="Subramanian E."/>
            <person name="Araus A.J."/>
            <person name="Petzold A."/>
            <person name="Susuki M."/>
            <person name="Suzuki K.-i.T."/>
            <person name="Hayashi T."/>
            <person name="Toyoda A."/>
            <person name="Oliveira C."/>
            <person name="Osipova E."/>
            <person name="Leigh N.D."/>
            <person name="Simon A."/>
            <person name="Yun M.H."/>
        </authorList>
    </citation>
    <scope>NUCLEOTIDE SEQUENCE</scope>
    <source>
        <strain evidence="2">20211129_DDA</strain>
        <tissue evidence="2">Liver</tissue>
    </source>
</reference>
<dbReference type="EMBL" id="JANPWB010000004">
    <property type="protein sequence ID" value="KAJ1194550.1"/>
    <property type="molecule type" value="Genomic_DNA"/>
</dbReference>
<name>A0AAV7V2N5_PLEWA</name>
<evidence type="ECO:0000313" key="2">
    <source>
        <dbReference type="EMBL" id="KAJ1194550.1"/>
    </source>
</evidence>